<keyword evidence="1" id="KW-1133">Transmembrane helix</keyword>
<proteinExistence type="predicted"/>
<protein>
    <submittedName>
        <fullName evidence="2">Uncharacterized protein</fullName>
    </submittedName>
</protein>
<evidence type="ECO:0000256" key="1">
    <source>
        <dbReference type="SAM" id="Phobius"/>
    </source>
</evidence>
<keyword evidence="1" id="KW-0472">Membrane</keyword>
<sequence>MYTSTAEDFAGFLSARRVIVGPISSLSAMYFVYGFYVLLFGTCIHMMCRRPQASETAPNNRLYFSLTVALFTFSTLYVASHTVNLIRSTIISFNTVKTGDYREIINFTHHDAGKTVNYSLESLLPVFLNIAADYMLIHRCYLIWGSKKRVAVPFIVASVLINASGLAGSILVTMGVRDSSIESNFALYVTGQGVRGVTDICNAIVNSIITLLTAGRIWWIHRQVRAHGIHSTDSLLDSVTRIILESGIIYPAFTIANMIMANSVTLAQATFNFYPLAIMSAGIAPTLIMVRAKLGKNVESLQHEVSSIRFMSRPAPREGTMTRLQTQLQSTGSLSITVATIQGESPERGSLQKEATSIV</sequence>
<dbReference type="Proteomes" id="UP000054988">
    <property type="component" value="Unassembled WGS sequence"/>
</dbReference>
<accession>A0A0W0G6K0</accession>
<feature type="transmembrane region" description="Helical" evidence="1">
    <location>
        <begin position="123"/>
        <end position="142"/>
    </location>
</feature>
<reference evidence="2 3" key="1">
    <citation type="submission" date="2015-12" db="EMBL/GenBank/DDBJ databases">
        <title>Draft genome sequence of Moniliophthora roreri, the causal agent of frosty pod rot of cacao.</title>
        <authorList>
            <person name="Aime M.C."/>
            <person name="Diaz-Valderrama J.R."/>
            <person name="Kijpornyongpan T."/>
            <person name="Phillips-Mora W."/>
        </authorList>
    </citation>
    <scope>NUCLEOTIDE SEQUENCE [LARGE SCALE GENOMIC DNA]</scope>
    <source>
        <strain evidence="2 3">MCA 2952</strain>
    </source>
</reference>
<gene>
    <name evidence="2" type="ORF">WG66_3273</name>
</gene>
<keyword evidence="1" id="KW-0812">Transmembrane</keyword>
<feature type="transmembrane region" description="Helical" evidence="1">
    <location>
        <begin position="196"/>
        <end position="219"/>
    </location>
</feature>
<evidence type="ECO:0000313" key="3">
    <source>
        <dbReference type="Proteomes" id="UP000054988"/>
    </source>
</evidence>
<name>A0A0W0G6K0_MONRR</name>
<dbReference type="EMBL" id="LATX01000986">
    <property type="protein sequence ID" value="KTB44160.1"/>
    <property type="molecule type" value="Genomic_DNA"/>
</dbReference>
<evidence type="ECO:0000313" key="2">
    <source>
        <dbReference type="EMBL" id="KTB44160.1"/>
    </source>
</evidence>
<feature type="transmembrane region" description="Helical" evidence="1">
    <location>
        <begin position="60"/>
        <end position="79"/>
    </location>
</feature>
<comment type="caution">
    <text evidence="2">The sequence shown here is derived from an EMBL/GenBank/DDBJ whole genome shotgun (WGS) entry which is preliminary data.</text>
</comment>
<feature type="transmembrane region" description="Helical" evidence="1">
    <location>
        <begin position="273"/>
        <end position="290"/>
    </location>
</feature>
<feature type="transmembrane region" description="Helical" evidence="1">
    <location>
        <begin position="154"/>
        <end position="176"/>
    </location>
</feature>
<dbReference type="AlphaFoldDB" id="A0A0W0G6K0"/>
<feature type="transmembrane region" description="Helical" evidence="1">
    <location>
        <begin position="239"/>
        <end position="261"/>
    </location>
</feature>
<organism evidence="2 3">
    <name type="scientific">Moniliophthora roreri</name>
    <name type="common">Frosty pod rot fungus</name>
    <name type="synonym">Monilia roreri</name>
    <dbReference type="NCBI Taxonomy" id="221103"/>
    <lineage>
        <taxon>Eukaryota</taxon>
        <taxon>Fungi</taxon>
        <taxon>Dikarya</taxon>
        <taxon>Basidiomycota</taxon>
        <taxon>Agaricomycotina</taxon>
        <taxon>Agaricomycetes</taxon>
        <taxon>Agaricomycetidae</taxon>
        <taxon>Agaricales</taxon>
        <taxon>Marasmiineae</taxon>
        <taxon>Marasmiaceae</taxon>
        <taxon>Moniliophthora</taxon>
    </lineage>
</organism>